<dbReference type="AlphaFoldDB" id="A0A2P2N7Z8"/>
<reference evidence="1" key="1">
    <citation type="submission" date="2018-02" db="EMBL/GenBank/DDBJ databases">
        <title>Rhizophora mucronata_Transcriptome.</title>
        <authorList>
            <person name="Meera S.P."/>
            <person name="Sreeshan A."/>
            <person name="Augustine A."/>
        </authorList>
    </citation>
    <scope>NUCLEOTIDE SEQUENCE</scope>
    <source>
        <tissue evidence="1">Leaf</tissue>
    </source>
</reference>
<sequence length="75" mass="8632">MLCLVKSCSFGTSVGVLRPLVSMSYTERICYEATPFVVEKELCPDQLRPYMKEFYVSEFLLQMANSDIIGILIWQ</sequence>
<proteinExistence type="predicted"/>
<protein>
    <submittedName>
        <fullName evidence="1">Uncharacterized protein</fullName>
    </submittedName>
</protein>
<organism evidence="1">
    <name type="scientific">Rhizophora mucronata</name>
    <name type="common">Asiatic mangrove</name>
    <dbReference type="NCBI Taxonomy" id="61149"/>
    <lineage>
        <taxon>Eukaryota</taxon>
        <taxon>Viridiplantae</taxon>
        <taxon>Streptophyta</taxon>
        <taxon>Embryophyta</taxon>
        <taxon>Tracheophyta</taxon>
        <taxon>Spermatophyta</taxon>
        <taxon>Magnoliopsida</taxon>
        <taxon>eudicotyledons</taxon>
        <taxon>Gunneridae</taxon>
        <taxon>Pentapetalae</taxon>
        <taxon>rosids</taxon>
        <taxon>fabids</taxon>
        <taxon>Malpighiales</taxon>
        <taxon>Rhizophoraceae</taxon>
        <taxon>Rhizophora</taxon>
    </lineage>
</organism>
<name>A0A2P2N7Z8_RHIMU</name>
<evidence type="ECO:0000313" key="1">
    <source>
        <dbReference type="EMBL" id="MBX38575.1"/>
    </source>
</evidence>
<accession>A0A2P2N7Z8</accession>
<dbReference type="EMBL" id="GGEC01058091">
    <property type="protein sequence ID" value="MBX38575.1"/>
    <property type="molecule type" value="Transcribed_RNA"/>
</dbReference>